<dbReference type="OrthoDB" id="543156at2759"/>
<accession>A0A366RV18</accession>
<dbReference type="Proteomes" id="UP000253153">
    <property type="component" value="Unassembled WGS sequence"/>
</dbReference>
<reference evidence="2 3" key="1">
    <citation type="submission" date="2018-06" db="EMBL/GenBank/DDBJ databases">
        <title>Fusarium incarnatum-equiseti species complex species 28.</title>
        <authorList>
            <person name="Gardiner D.M."/>
        </authorList>
    </citation>
    <scope>NUCLEOTIDE SEQUENCE [LARGE SCALE GENOMIC DNA]</scope>
    <source>
        <strain evidence="2 3">FIESC_28</strain>
    </source>
</reference>
<proteinExistence type="predicted"/>
<dbReference type="RefSeq" id="XP_031016716.1">
    <property type="nucleotide sequence ID" value="XM_031159216.1"/>
</dbReference>
<dbReference type="AlphaFoldDB" id="A0A366RV18"/>
<dbReference type="PANTHER" id="PTHR43130:SF7">
    <property type="entry name" value="DJ-1_PFPI DOMAIN-CONTAINING PROTEIN"/>
    <property type="match status" value="1"/>
</dbReference>
<organism evidence="2 3">
    <name type="scientific">Fusarium coffeatum</name>
    <dbReference type="NCBI Taxonomy" id="231269"/>
    <lineage>
        <taxon>Eukaryota</taxon>
        <taxon>Fungi</taxon>
        <taxon>Dikarya</taxon>
        <taxon>Ascomycota</taxon>
        <taxon>Pezizomycotina</taxon>
        <taxon>Sordariomycetes</taxon>
        <taxon>Hypocreomycetidae</taxon>
        <taxon>Hypocreales</taxon>
        <taxon>Nectriaceae</taxon>
        <taxon>Fusarium</taxon>
        <taxon>Fusarium incarnatum-equiseti species complex</taxon>
    </lineage>
</organism>
<dbReference type="InterPro" id="IPR029062">
    <property type="entry name" value="Class_I_gatase-like"/>
</dbReference>
<dbReference type="EMBL" id="QKXC01000104">
    <property type="protein sequence ID" value="RBR20917.1"/>
    <property type="molecule type" value="Genomic_DNA"/>
</dbReference>
<name>A0A366RV18_9HYPO</name>
<dbReference type="Pfam" id="PF01965">
    <property type="entry name" value="DJ-1_PfpI"/>
    <property type="match status" value="1"/>
</dbReference>
<evidence type="ECO:0000259" key="1">
    <source>
        <dbReference type="Pfam" id="PF01965"/>
    </source>
</evidence>
<protein>
    <recommendedName>
        <fullName evidence="1">DJ-1/PfpI domain-containing protein</fullName>
    </recommendedName>
</protein>
<feature type="domain" description="DJ-1/PfpI" evidence="1">
    <location>
        <begin position="78"/>
        <end position="214"/>
    </location>
</feature>
<dbReference type="PANTHER" id="PTHR43130">
    <property type="entry name" value="ARAC-FAMILY TRANSCRIPTIONAL REGULATOR"/>
    <property type="match status" value="1"/>
</dbReference>
<dbReference type="InterPro" id="IPR002818">
    <property type="entry name" value="DJ-1/PfpI"/>
</dbReference>
<dbReference type="SUPFAM" id="SSF52317">
    <property type="entry name" value="Class I glutamine amidotransferase-like"/>
    <property type="match status" value="1"/>
</dbReference>
<dbReference type="InterPro" id="IPR052158">
    <property type="entry name" value="INH-QAR"/>
</dbReference>
<keyword evidence="3" id="KW-1185">Reference proteome</keyword>
<evidence type="ECO:0000313" key="3">
    <source>
        <dbReference type="Proteomes" id="UP000253153"/>
    </source>
</evidence>
<comment type="caution">
    <text evidence="2">The sequence shown here is derived from an EMBL/GenBank/DDBJ whole genome shotgun (WGS) entry which is preliminary data.</text>
</comment>
<gene>
    <name evidence="2" type="ORF">FIESC28_05069</name>
</gene>
<dbReference type="GeneID" id="41994512"/>
<sequence>MSDYKDVIPEQVKGNCMSAKFDLSKPDRKIHVGVILIDSETEILDVAPIDLIHGLSKSFWKKGMADFVPAEWEEQTFDMEFHWVSKNGPASPSKLTSGINLVPTDSFETCPPLDIVLIGASTINQPPDEAGLAFIRKAWEECSAFLTICGGVVVPLQAGILQGKTATGPVIMLDTFRKQAPDTNWVSKRWVRDGKLWTSGALLNGEDMMTNFVKHYWGGTYVDFLSKLGAWPDRDVDFRDVA</sequence>
<dbReference type="Gene3D" id="3.40.50.880">
    <property type="match status" value="1"/>
</dbReference>
<evidence type="ECO:0000313" key="2">
    <source>
        <dbReference type="EMBL" id="RBR20917.1"/>
    </source>
</evidence>